<evidence type="ECO:0000256" key="1">
    <source>
        <dbReference type="SAM" id="MobiDB-lite"/>
    </source>
</evidence>
<proteinExistence type="predicted"/>
<dbReference type="Proteomes" id="UP001390339">
    <property type="component" value="Unassembled WGS sequence"/>
</dbReference>
<reference evidence="3 4" key="1">
    <citation type="journal article" date="2024" name="IMA Fungus">
        <title>Apiospora arundinis, a panoply of carbohydrate-active enzymes and secondary metabolites.</title>
        <authorList>
            <person name="Sorensen T."/>
            <person name="Petersen C."/>
            <person name="Muurmann A.T."/>
            <person name="Christiansen J.V."/>
            <person name="Brundto M.L."/>
            <person name="Overgaard C.K."/>
            <person name="Boysen A.T."/>
            <person name="Wollenberg R.D."/>
            <person name="Larsen T.O."/>
            <person name="Sorensen J.L."/>
            <person name="Nielsen K.L."/>
            <person name="Sondergaard T.E."/>
        </authorList>
    </citation>
    <scope>NUCLEOTIDE SEQUENCE [LARGE SCALE GENOMIC DNA]</scope>
    <source>
        <strain evidence="3 4">AAU 773</strain>
    </source>
</reference>
<keyword evidence="2" id="KW-0812">Transmembrane</keyword>
<comment type="caution">
    <text evidence="3">The sequence shown here is derived from an EMBL/GenBank/DDBJ whole genome shotgun (WGS) entry which is preliminary data.</text>
</comment>
<name>A0ABR2IAW4_9PEZI</name>
<evidence type="ECO:0000313" key="4">
    <source>
        <dbReference type="Proteomes" id="UP001390339"/>
    </source>
</evidence>
<feature type="region of interest" description="Disordered" evidence="1">
    <location>
        <begin position="19"/>
        <end position="45"/>
    </location>
</feature>
<sequence>MAVASTLATWHPVRYRGATGSDSPTMVYDSSPTASGNSTVPNQNTASSNITPGAIAGATIGGFLGGLLIGLALMVFLYRGRKPATSIVNKRKSRGRSSGQTRAEPRRERALPVSVASPGITSQLEATPDKEIVEEYRNIFKLVEQHVDNFYHDHPVEVDAGVYREATKRLPLVFNDRTSREALVALLLEPHSRAAAIRYVISEFFVRSIDFHSPRRMSLLPLTAVELMRGLPAAERGTGNAEMMGEALHRWRTLTAYLMQPHRSHRLPLVPSEDDITPRIGVLTSDLNEFLQPFISTDESFQGKQGSHLRAIAFEYAKFGYLLFSQPCEWQFIHEYVLSPEALLLHAGLQKSRRENGEKCWEIVENPVIDRV</sequence>
<keyword evidence="4" id="KW-1185">Reference proteome</keyword>
<evidence type="ECO:0000313" key="3">
    <source>
        <dbReference type="EMBL" id="KAK8860129.1"/>
    </source>
</evidence>
<feature type="transmembrane region" description="Helical" evidence="2">
    <location>
        <begin position="54"/>
        <end position="78"/>
    </location>
</feature>
<feature type="compositionally biased region" description="Polar residues" evidence="1">
    <location>
        <begin position="20"/>
        <end position="45"/>
    </location>
</feature>
<keyword evidence="2" id="KW-1133">Transmembrane helix</keyword>
<keyword evidence="2" id="KW-0472">Membrane</keyword>
<gene>
    <name evidence="3" type="ORF">PGQ11_010863</name>
</gene>
<feature type="region of interest" description="Disordered" evidence="1">
    <location>
        <begin position="87"/>
        <end position="114"/>
    </location>
</feature>
<evidence type="ECO:0000256" key="2">
    <source>
        <dbReference type="SAM" id="Phobius"/>
    </source>
</evidence>
<organism evidence="3 4">
    <name type="scientific">Apiospora arundinis</name>
    <dbReference type="NCBI Taxonomy" id="335852"/>
    <lineage>
        <taxon>Eukaryota</taxon>
        <taxon>Fungi</taxon>
        <taxon>Dikarya</taxon>
        <taxon>Ascomycota</taxon>
        <taxon>Pezizomycotina</taxon>
        <taxon>Sordariomycetes</taxon>
        <taxon>Xylariomycetidae</taxon>
        <taxon>Amphisphaeriales</taxon>
        <taxon>Apiosporaceae</taxon>
        <taxon>Apiospora</taxon>
    </lineage>
</organism>
<dbReference type="EMBL" id="JAPCWZ010000006">
    <property type="protein sequence ID" value="KAK8860129.1"/>
    <property type="molecule type" value="Genomic_DNA"/>
</dbReference>
<accession>A0ABR2IAW4</accession>
<protein>
    <submittedName>
        <fullName evidence="3">Uncharacterized protein</fullName>
    </submittedName>
</protein>